<dbReference type="EMBL" id="JAGMWT010000007">
    <property type="protein sequence ID" value="KAH7125666.1"/>
    <property type="molecule type" value="Genomic_DNA"/>
</dbReference>
<organism evidence="2 3">
    <name type="scientific">Dendryphion nanum</name>
    <dbReference type="NCBI Taxonomy" id="256645"/>
    <lineage>
        <taxon>Eukaryota</taxon>
        <taxon>Fungi</taxon>
        <taxon>Dikarya</taxon>
        <taxon>Ascomycota</taxon>
        <taxon>Pezizomycotina</taxon>
        <taxon>Dothideomycetes</taxon>
        <taxon>Pleosporomycetidae</taxon>
        <taxon>Pleosporales</taxon>
        <taxon>Torulaceae</taxon>
        <taxon>Dendryphion</taxon>
    </lineage>
</organism>
<gene>
    <name evidence="2" type="ORF">B0J11DRAFT_528987</name>
</gene>
<feature type="signal peptide" evidence="1">
    <location>
        <begin position="1"/>
        <end position="22"/>
    </location>
</feature>
<sequence length="183" mass="19544">MAPLALTLLTLSSLLLISPTIAAPVTQESNPCIPTLYTIDNYLRHFKSIRERNNVETRSNVTFKFTPTFSNPAIITDPALSGSTCFAESENEPIGPNNACSTGKDSVSFSFGPTPWIERVDIAHSWKCNGLKWSSHSAVKLSPLYGSGSSNDDGGFQGVESGGPFTVVPGGPFTAMPENFVQG</sequence>
<dbReference type="AlphaFoldDB" id="A0A9P9DW94"/>
<keyword evidence="1" id="KW-0732">Signal</keyword>
<evidence type="ECO:0000256" key="1">
    <source>
        <dbReference type="SAM" id="SignalP"/>
    </source>
</evidence>
<dbReference type="Proteomes" id="UP000700596">
    <property type="component" value="Unassembled WGS sequence"/>
</dbReference>
<protein>
    <submittedName>
        <fullName evidence="2">Uncharacterized protein</fullName>
    </submittedName>
</protein>
<evidence type="ECO:0000313" key="2">
    <source>
        <dbReference type="EMBL" id="KAH7125666.1"/>
    </source>
</evidence>
<accession>A0A9P9DW94</accession>
<keyword evidence="3" id="KW-1185">Reference proteome</keyword>
<dbReference type="OrthoDB" id="3763539at2759"/>
<name>A0A9P9DW94_9PLEO</name>
<evidence type="ECO:0000313" key="3">
    <source>
        <dbReference type="Proteomes" id="UP000700596"/>
    </source>
</evidence>
<comment type="caution">
    <text evidence="2">The sequence shown here is derived from an EMBL/GenBank/DDBJ whole genome shotgun (WGS) entry which is preliminary data.</text>
</comment>
<proteinExistence type="predicted"/>
<feature type="chain" id="PRO_5040394444" evidence="1">
    <location>
        <begin position="23"/>
        <end position="183"/>
    </location>
</feature>
<reference evidence="2" key="1">
    <citation type="journal article" date="2021" name="Nat. Commun.">
        <title>Genetic determinants of endophytism in the Arabidopsis root mycobiome.</title>
        <authorList>
            <person name="Mesny F."/>
            <person name="Miyauchi S."/>
            <person name="Thiergart T."/>
            <person name="Pickel B."/>
            <person name="Atanasova L."/>
            <person name="Karlsson M."/>
            <person name="Huettel B."/>
            <person name="Barry K.W."/>
            <person name="Haridas S."/>
            <person name="Chen C."/>
            <person name="Bauer D."/>
            <person name="Andreopoulos W."/>
            <person name="Pangilinan J."/>
            <person name="LaButti K."/>
            <person name="Riley R."/>
            <person name="Lipzen A."/>
            <person name="Clum A."/>
            <person name="Drula E."/>
            <person name="Henrissat B."/>
            <person name="Kohler A."/>
            <person name="Grigoriev I.V."/>
            <person name="Martin F.M."/>
            <person name="Hacquard S."/>
        </authorList>
    </citation>
    <scope>NUCLEOTIDE SEQUENCE</scope>
    <source>
        <strain evidence="2">MPI-CAGE-CH-0243</strain>
    </source>
</reference>